<dbReference type="AlphaFoldDB" id="A0A8X6LSP7"/>
<dbReference type="Proteomes" id="UP000887116">
    <property type="component" value="Unassembled WGS sequence"/>
</dbReference>
<dbReference type="Pfam" id="PF05380">
    <property type="entry name" value="Peptidase_A17"/>
    <property type="match status" value="1"/>
</dbReference>
<accession>A0A8X6LSP7</accession>
<evidence type="ECO:0000313" key="1">
    <source>
        <dbReference type="EMBL" id="GFR18534.1"/>
    </source>
</evidence>
<name>A0A8X6LSP7_TRICU</name>
<dbReference type="InterPro" id="IPR008042">
    <property type="entry name" value="Retrotrans_Pao"/>
</dbReference>
<comment type="caution">
    <text evidence="1">The sequence shown here is derived from an EMBL/GenBank/DDBJ whole genome shotgun (WGS) entry which is preliminary data.</text>
</comment>
<reference evidence="1" key="1">
    <citation type="submission" date="2020-07" db="EMBL/GenBank/DDBJ databases">
        <title>Multicomponent nature underlies the extraordinary mechanical properties of spider dragline silk.</title>
        <authorList>
            <person name="Kono N."/>
            <person name="Nakamura H."/>
            <person name="Mori M."/>
            <person name="Yoshida Y."/>
            <person name="Ohtoshi R."/>
            <person name="Malay A.D."/>
            <person name="Moran D.A.P."/>
            <person name="Tomita M."/>
            <person name="Numata K."/>
            <person name="Arakawa K."/>
        </authorList>
    </citation>
    <scope>NUCLEOTIDE SEQUENCE</scope>
</reference>
<dbReference type="PANTHER" id="PTHR47331">
    <property type="entry name" value="PHD-TYPE DOMAIN-CONTAINING PROTEIN"/>
    <property type="match status" value="1"/>
</dbReference>
<keyword evidence="2" id="KW-1185">Reference proteome</keyword>
<proteinExistence type="predicted"/>
<evidence type="ECO:0000313" key="2">
    <source>
        <dbReference type="Proteomes" id="UP000887116"/>
    </source>
</evidence>
<protein>
    <submittedName>
        <fullName evidence="1">Uncharacterized protein</fullName>
    </submittedName>
</protein>
<sequence>MLYLSPLYLNGKKFQTEFQQVCHLSVPSWLQITNKQVTLHRFSGASEAAYAYVIYAVQRNRETSKVTMLGGKSKVAPLKPMRIPRLELNEALLLARFFAILCNCLKDHVINIYARTDSQVVLDISTSQKLEAVCRQ</sequence>
<gene>
    <name evidence="1" type="primary">AVEN_78029_1</name>
    <name evidence="1" type="ORF">TNCT_362371</name>
</gene>
<organism evidence="1 2">
    <name type="scientific">Trichonephila clavata</name>
    <name type="common">Joro spider</name>
    <name type="synonym">Nephila clavata</name>
    <dbReference type="NCBI Taxonomy" id="2740835"/>
    <lineage>
        <taxon>Eukaryota</taxon>
        <taxon>Metazoa</taxon>
        <taxon>Ecdysozoa</taxon>
        <taxon>Arthropoda</taxon>
        <taxon>Chelicerata</taxon>
        <taxon>Arachnida</taxon>
        <taxon>Araneae</taxon>
        <taxon>Araneomorphae</taxon>
        <taxon>Entelegynae</taxon>
        <taxon>Araneoidea</taxon>
        <taxon>Nephilidae</taxon>
        <taxon>Trichonephila</taxon>
    </lineage>
</organism>
<dbReference type="EMBL" id="BMAO01007789">
    <property type="protein sequence ID" value="GFR18534.1"/>
    <property type="molecule type" value="Genomic_DNA"/>
</dbReference>